<feature type="domain" description="ABC transmembrane type-1" evidence="9">
    <location>
        <begin position="98"/>
        <end position="282"/>
    </location>
</feature>
<dbReference type="KEGG" id="bsd:BLASA_4406"/>
<dbReference type="GO" id="GO:0055085">
    <property type="term" value="P:transmembrane transport"/>
    <property type="evidence" value="ECO:0007669"/>
    <property type="project" value="InterPro"/>
</dbReference>
<dbReference type="InterPro" id="IPR000515">
    <property type="entry name" value="MetI-like"/>
</dbReference>
<feature type="transmembrane region" description="Helical" evidence="7">
    <location>
        <begin position="47"/>
        <end position="64"/>
    </location>
</feature>
<dbReference type="PROSITE" id="PS50928">
    <property type="entry name" value="ABC_TM1"/>
    <property type="match status" value="1"/>
</dbReference>
<dbReference type="Proteomes" id="UP000007517">
    <property type="component" value="Chromosome"/>
</dbReference>
<accession>H6RNR7</accession>
<gene>
    <name evidence="10" type="ordered locus">BLASA_4406</name>
</gene>
<dbReference type="AlphaFoldDB" id="H6RNR7"/>
<evidence type="ECO:0000256" key="6">
    <source>
        <dbReference type="ARBA" id="ARBA00023136"/>
    </source>
</evidence>
<keyword evidence="3" id="KW-1003">Cell membrane</keyword>
<dbReference type="STRING" id="1146883.BLASA_4406"/>
<dbReference type="Gene3D" id="1.10.3720.10">
    <property type="entry name" value="MetI-like"/>
    <property type="match status" value="1"/>
</dbReference>
<feature type="transmembrane region" description="Helical" evidence="7">
    <location>
        <begin position="170"/>
        <end position="193"/>
    </location>
</feature>
<dbReference type="HOGENOM" id="CLU_046113_2_2_11"/>
<evidence type="ECO:0000313" key="11">
    <source>
        <dbReference type="Proteomes" id="UP000007517"/>
    </source>
</evidence>
<evidence type="ECO:0000256" key="5">
    <source>
        <dbReference type="ARBA" id="ARBA00022989"/>
    </source>
</evidence>
<evidence type="ECO:0000256" key="2">
    <source>
        <dbReference type="ARBA" id="ARBA00022448"/>
    </source>
</evidence>
<evidence type="ECO:0000313" key="10">
    <source>
        <dbReference type="EMBL" id="CCG05215.1"/>
    </source>
</evidence>
<dbReference type="InterPro" id="IPR035906">
    <property type="entry name" value="MetI-like_sf"/>
</dbReference>
<evidence type="ECO:0000256" key="1">
    <source>
        <dbReference type="ARBA" id="ARBA00004651"/>
    </source>
</evidence>
<dbReference type="GO" id="GO:0005886">
    <property type="term" value="C:plasma membrane"/>
    <property type="evidence" value="ECO:0007669"/>
    <property type="project" value="UniProtKB-SubCell"/>
</dbReference>
<dbReference type="Pfam" id="PF00528">
    <property type="entry name" value="BPD_transp_1"/>
    <property type="match status" value="1"/>
</dbReference>
<keyword evidence="5 7" id="KW-1133">Transmembrane helix</keyword>
<reference evidence="11" key="2">
    <citation type="submission" date="2012-02" db="EMBL/GenBank/DDBJ databases">
        <title>Complete genome sequence of Blastococcus saxobsidens strain DD2.</title>
        <authorList>
            <person name="Genoscope."/>
        </authorList>
    </citation>
    <scope>NUCLEOTIDE SEQUENCE [LARGE SCALE GENOMIC DNA]</scope>
    <source>
        <strain evidence="11">DD2</strain>
    </source>
</reference>
<keyword evidence="4 7" id="KW-0812">Transmembrane</keyword>
<feature type="transmembrane region" description="Helical" evidence="7">
    <location>
        <begin position="214"/>
        <end position="238"/>
    </location>
</feature>
<dbReference type="EMBL" id="FO117623">
    <property type="protein sequence ID" value="CCG05215.1"/>
    <property type="molecule type" value="Genomic_DNA"/>
</dbReference>
<keyword evidence="2 7" id="KW-0813">Transport</keyword>
<feature type="transmembrane region" description="Helical" evidence="7">
    <location>
        <begin position="258"/>
        <end position="281"/>
    </location>
</feature>
<feature type="region of interest" description="Disordered" evidence="8">
    <location>
        <begin position="1"/>
        <end position="29"/>
    </location>
</feature>
<dbReference type="PANTHER" id="PTHR30151:SF20">
    <property type="entry name" value="ABC TRANSPORTER PERMEASE PROTEIN HI_0355-RELATED"/>
    <property type="match status" value="1"/>
</dbReference>
<sequence>MPLESPYVVSGSSKPPTSPDPVNVDSSESTARQAVIRESRRSLFKSWASGIVVLVVFLGGWWLAWRTEIVNPLFISSPIEVVRALGVLLSTSETWSDIWATLMASILALVVGSVLGVLTGILFAASPAIRRGLNPYLALINGIPRPALAPIFTLWFGLGATPKVIVGASLVYFVLLLNTLAGMTSISADIITLARSLGMSRMQLFRLVQFPGSLPSIIAGLRLVAVYSFLGVVVSEIVASYTGLGQLLVQYTNQLDTAWPFVVVAIMSTMAVLLDTAVRLLQRRGRRGMTYRREWLRPPLQGHCVGCRMEAS</sequence>
<reference evidence="10 11" key="1">
    <citation type="journal article" date="2012" name="J. Bacteriol.">
        <title>Genome Sequence of Blastococcus saxobsidens DD2, a Stone-Inhabiting Bacterium.</title>
        <authorList>
            <person name="Chouaia B."/>
            <person name="Crotti E."/>
            <person name="Brusetti L."/>
            <person name="Daffonchio D."/>
            <person name="Essoussi I."/>
            <person name="Nouioui I."/>
            <person name="Sbissi I."/>
            <person name="Ghodhbane-Gtari F."/>
            <person name="Gtari M."/>
            <person name="Vacherie B."/>
            <person name="Barbe V."/>
            <person name="Medigue C."/>
            <person name="Gury J."/>
            <person name="Pujic P."/>
            <person name="Normand P."/>
        </authorList>
    </citation>
    <scope>NUCLEOTIDE SEQUENCE [LARGE SCALE GENOMIC DNA]</scope>
    <source>
        <strain evidence="10 11">DD2</strain>
    </source>
</reference>
<comment type="similarity">
    <text evidence="7">Belongs to the binding-protein-dependent transport system permease family.</text>
</comment>
<dbReference type="SUPFAM" id="SSF161098">
    <property type="entry name" value="MetI-like"/>
    <property type="match status" value="1"/>
</dbReference>
<comment type="subcellular location">
    <subcellularLocation>
        <location evidence="1 7">Cell membrane</location>
        <topology evidence="1 7">Multi-pass membrane protein</topology>
    </subcellularLocation>
</comment>
<evidence type="ECO:0000256" key="4">
    <source>
        <dbReference type="ARBA" id="ARBA00022692"/>
    </source>
</evidence>
<name>H6RNR7_BLASD</name>
<evidence type="ECO:0000256" key="7">
    <source>
        <dbReference type="RuleBase" id="RU363032"/>
    </source>
</evidence>
<evidence type="ECO:0000256" key="8">
    <source>
        <dbReference type="SAM" id="MobiDB-lite"/>
    </source>
</evidence>
<dbReference type="CDD" id="cd06261">
    <property type="entry name" value="TM_PBP2"/>
    <property type="match status" value="1"/>
</dbReference>
<evidence type="ECO:0000256" key="3">
    <source>
        <dbReference type="ARBA" id="ARBA00022475"/>
    </source>
</evidence>
<proteinExistence type="inferred from homology"/>
<dbReference type="eggNOG" id="COG0600">
    <property type="taxonomic scope" value="Bacteria"/>
</dbReference>
<keyword evidence="6 7" id="KW-0472">Membrane</keyword>
<keyword evidence="11" id="KW-1185">Reference proteome</keyword>
<feature type="transmembrane region" description="Helical" evidence="7">
    <location>
        <begin position="136"/>
        <end position="158"/>
    </location>
</feature>
<organism evidence="10 11">
    <name type="scientific">Blastococcus saxobsidens (strain DD2)</name>
    <dbReference type="NCBI Taxonomy" id="1146883"/>
    <lineage>
        <taxon>Bacteria</taxon>
        <taxon>Bacillati</taxon>
        <taxon>Actinomycetota</taxon>
        <taxon>Actinomycetes</taxon>
        <taxon>Geodermatophilales</taxon>
        <taxon>Geodermatophilaceae</taxon>
        <taxon>Blastococcus</taxon>
    </lineage>
</organism>
<dbReference type="PANTHER" id="PTHR30151">
    <property type="entry name" value="ALKANE SULFONATE ABC TRANSPORTER-RELATED, MEMBRANE SUBUNIT"/>
    <property type="match status" value="1"/>
</dbReference>
<feature type="transmembrane region" description="Helical" evidence="7">
    <location>
        <begin position="98"/>
        <end position="124"/>
    </location>
</feature>
<evidence type="ECO:0000259" key="9">
    <source>
        <dbReference type="PROSITE" id="PS50928"/>
    </source>
</evidence>
<protein>
    <submittedName>
        <fullName evidence="10">Putative Binding-protein-dependent transport systems inner membrane component</fullName>
    </submittedName>
</protein>